<evidence type="ECO:0000313" key="1">
    <source>
        <dbReference type="EMBL" id="RRT52041.1"/>
    </source>
</evidence>
<dbReference type="Proteomes" id="UP000287651">
    <property type="component" value="Unassembled WGS sequence"/>
</dbReference>
<dbReference type="EMBL" id="AMZH03011888">
    <property type="protein sequence ID" value="RRT52041.1"/>
    <property type="molecule type" value="Genomic_DNA"/>
</dbReference>
<dbReference type="AlphaFoldDB" id="A0A426YJV1"/>
<gene>
    <name evidence="1" type="ORF">B296_00035501</name>
</gene>
<protein>
    <submittedName>
        <fullName evidence="1">Uncharacterized protein</fullName>
    </submittedName>
</protein>
<organism evidence="1 2">
    <name type="scientific">Ensete ventricosum</name>
    <name type="common">Abyssinian banana</name>
    <name type="synonym">Musa ensete</name>
    <dbReference type="NCBI Taxonomy" id="4639"/>
    <lineage>
        <taxon>Eukaryota</taxon>
        <taxon>Viridiplantae</taxon>
        <taxon>Streptophyta</taxon>
        <taxon>Embryophyta</taxon>
        <taxon>Tracheophyta</taxon>
        <taxon>Spermatophyta</taxon>
        <taxon>Magnoliopsida</taxon>
        <taxon>Liliopsida</taxon>
        <taxon>Zingiberales</taxon>
        <taxon>Musaceae</taxon>
        <taxon>Ensete</taxon>
    </lineage>
</organism>
<name>A0A426YJV1_ENSVE</name>
<comment type="caution">
    <text evidence="1">The sequence shown here is derived from an EMBL/GenBank/DDBJ whole genome shotgun (WGS) entry which is preliminary data.</text>
</comment>
<sequence length="131" mass="14047">MAASVENQPPSSDTHVEETKTLIAALNLLSRNLPLPPDVLSAVSSIYHAAHADPPSPTPESEAEAVALPGEAEEDGEAPFSGEEVVGPAFPKMFFLLILLDFLGHLFVSGKLSETIDKELVLWKFVLSRVV</sequence>
<accession>A0A426YJV1</accession>
<evidence type="ECO:0000313" key="2">
    <source>
        <dbReference type="Proteomes" id="UP000287651"/>
    </source>
</evidence>
<proteinExistence type="predicted"/>
<reference evidence="1 2" key="1">
    <citation type="journal article" date="2014" name="Agronomy (Basel)">
        <title>A Draft Genome Sequence for Ensete ventricosum, the Drought-Tolerant Tree Against Hunger.</title>
        <authorList>
            <person name="Harrison J."/>
            <person name="Moore K.A."/>
            <person name="Paszkiewicz K."/>
            <person name="Jones T."/>
            <person name="Grant M."/>
            <person name="Ambacheew D."/>
            <person name="Muzemil S."/>
            <person name="Studholme D.J."/>
        </authorList>
    </citation>
    <scope>NUCLEOTIDE SEQUENCE [LARGE SCALE GENOMIC DNA]</scope>
</reference>